<evidence type="ECO:0000256" key="3">
    <source>
        <dbReference type="ARBA" id="ARBA00022741"/>
    </source>
</evidence>
<dbReference type="GO" id="GO:0005524">
    <property type="term" value="F:ATP binding"/>
    <property type="evidence" value="ECO:0007669"/>
    <property type="project" value="UniProtKB-KW"/>
</dbReference>
<dbReference type="Pfam" id="PF00270">
    <property type="entry name" value="DEAD"/>
    <property type="match status" value="1"/>
</dbReference>
<dbReference type="SMART" id="SM00490">
    <property type="entry name" value="HELICc"/>
    <property type="match status" value="1"/>
</dbReference>
<dbReference type="CDD" id="cd18811">
    <property type="entry name" value="SF2_C_RecG"/>
    <property type="match status" value="1"/>
</dbReference>
<dbReference type="EC" id="5.6.2.4" evidence="13 15"/>
<dbReference type="InterPro" id="IPR012340">
    <property type="entry name" value="NA-bd_OB-fold"/>
</dbReference>
<dbReference type="KEGG" id="sted:SPTER_19860"/>
<dbReference type="GO" id="GO:0003677">
    <property type="term" value="F:DNA binding"/>
    <property type="evidence" value="ECO:0007669"/>
    <property type="project" value="UniProtKB-KW"/>
</dbReference>
<dbReference type="CDD" id="cd04488">
    <property type="entry name" value="RecG_wedge_OBF"/>
    <property type="match status" value="1"/>
</dbReference>
<evidence type="ECO:0000256" key="12">
    <source>
        <dbReference type="ARBA" id="ARBA00034617"/>
    </source>
</evidence>
<dbReference type="InterPro" id="IPR014001">
    <property type="entry name" value="Helicase_ATP-bd"/>
</dbReference>
<evidence type="ECO:0000313" key="18">
    <source>
        <dbReference type="EMBL" id="QDR80656.1"/>
    </source>
</evidence>
<keyword evidence="7 15" id="KW-0067">ATP-binding</keyword>
<keyword evidence="4 15" id="KW-0227">DNA damage</keyword>
<dbReference type="NCBIfam" id="TIGR00643">
    <property type="entry name" value="recG"/>
    <property type="match status" value="1"/>
</dbReference>
<comment type="function">
    <text evidence="15">Plays a critical role in recombination and DNA repair. Helps process Holliday junction intermediates to mature products by catalyzing branch migration. Has replication fork regression activity, unwinds stalled or blocked replication forks to make a HJ that can be resolved. Has a DNA unwinding activity characteristic of a DNA helicase with 3'-5' polarity.</text>
</comment>
<evidence type="ECO:0000256" key="9">
    <source>
        <dbReference type="ARBA" id="ARBA00023172"/>
    </source>
</evidence>
<dbReference type="InterPro" id="IPR004609">
    <property type="entry name" value="ATP-dep_DNA_helicase_RecG"/>
</dbReference>
<dbReference type="PANTHER" id="PTHR47964">
    <property type="entry name" value="ATP-DEPENDENT DNA HELICASE HOMOLOG RECG, CHLOROPLASTIC"/>
    <property type="match status" value="1"/>
</dbReference>
<keyword evidence="3 15" id="KW-0547">Nucleotide-binding</keyword>
<dbReference type="AlphaFoldDB" id="A0A517DTP3"/>
<dbReference type="SMART" id="SM00487">
    <property type="entry name" value="DEXDc"/>
    <property type="match status" value="1"/>
</dbReference>
<dbReference type="InterPro" id="IPR011545">
    <property type="entry name" value="DEAD/DEAH_box_helicase_dom"/>
</dbReference>
<dbReference type="CDD" id="cd17992">
    <property type="entry name" value="DEXHc_RecG"/>
    <property type="match status" value="1"/>
</dbReference>
<protein>
    <recommendedName>
        <fullName evidence="2 15">ATP-dependent DNA helicase RecG</fullName>
        <ecNumber evidence="13 15">5.6.2.4</ecNumber>
    </recommendedName>
</protein>
<evidence type="ECO:0000256" key="5">
    <source>
        <dbReference type="ARBA" id="ARBA00022801"/>
    </source>
</evidence>
<evidence type="ECO:0000256" key="4">
    <source>
        <dbReference type="ARBA" id="ARBA00022763"/>
    </source>
</evidence>
<evidence type="ECO:0000256" key="14">
    <source>
        <dbReference type="ARBA" id="ARBA00048988"/>
    </source>
</evidence>
<comment type="catalytic activity">
    <reaction evidence="14 15">
        <text>ATP + H2O = ADP + phosphate + H(+)</text>
        <dbReference type="Rhea" id="RHEA:13065"/>
        <dbReference type="ChEBI" id="CHEBI:15377"/>
        <dbReference type="ChEBI" id="CHEBI:15378"/>
        <dbReference type="ChEBI" id="CHEBI:30616"/>
        <dbReference type="ChEBI" id="CHEBI:43474"/>
        <dbReference type="ChEBI" id="CHEBI:456216"/>
        <dbReference type="EC" id="5.6.2.4"/>
    </reaction>
</comment>
<dbReference type="InterPro" id="IPR001650">
    <property type="entry name" value="Helicase_C-like"/>
</dbReference>
<dbReference type="SUPFAM" id="SSF52540">
    <property type="entry name" value="P-loop containing nucleoside triphosphate hydrolases"/>
    <property type="match status" value="2"/>
</dbReference>
<feature type="domain" description="Helicase ATP-binding" evidence="16">
    <location>
        <begin position="281"/>
        <end position="442"/>
    </location>
</feature>
<evidence type="ECO:0000256" key="6">
    <source>
        <dbReference type="ARBA" id="ARBA00022806"/>
    </source>
</evidence>
<dbReference type="Pfam" id="PF00271">
    <property type="entry name" value="Helicase_C"/>
    <property type="match status" value="1"/>
</dbReference>
<dbReference type="PROSITE" id="PS51192">
    <property type="entry name" value="HELICASE_ATP_BIND_1"/>
    <property type="match status" value="1"/>
</dbReference>
<dbReference type="InterPro" id="IPR047112">
    <property type="entry name" value="RecG/Mfd"/>
</dbReference>
<accession>A0A517DTP3</accession>
<dbReference type="GO" id="GO:0016887">
    <property type="term" value="F:ATP hydrolysis activity"/>
    <property type="evidence" value="ECO:0007669"/>
    <property type="project" value="RHEA"/>
</dbReference>
<dbReference type="PANTHER" id="PTHR47964:SF1">
    <property type="entry name" value="ATP-DEPENDENT DNA HELICASE HOMOLOG RECG, CHLOROPLASTIC"/>
    <property type="match status" value="1"/>
</dbReference>
<evidence type="ECO:0000256" key="13">
    <source>
        <dbReference type="ARBA" id="ARBA00034808"/>
    </source>
</evidence>
<dbReference type="NCBIfam" id="NF008165">
    <property type="entry name" value="PRK10917.1-3"/>
    <property type="match status" value="1"/>
</dbReference>
<dbReference type="Gene3D" id="2.40.50.140">
    <property type="entry name" value="Nucleic acid-binding proteins"/>
    <property type="match status" value="1"/>
</dbReference>
<feature type="domain" description="Helicase C-terminal" evidence="17">
    <location>
        <begin position="461"/>
        <end position="621"/>
    </location>
</feature>
<evidence type="ECO:0000256" key="15">
    <source>
        <dbReference type="RuleBase" id="RU363016"/>
    </source>
</evidence>
<evidence type="ECO:0000256" key="8">
    <source>
        <dbReference type="ARBA" id="ARBA00023125"/>
    </source>
</evidence>
<dbReference type="Gene3D" id="3.40.50.300">
    <property type="entry name" value="P-loop containing nucleotide triphosphate hydrolases"/>
    <property type="match status" value="2"/>
</dbReference>
<dbReference type="InterPro" id="IPR027417">
    <property type="entry name" value="P-loop_NTPase"/>
</dbReference>
<sequence>MIIIQKLWTAKIQFLKGVGPANAAKLAKLGIFTVGQLLEHYPRRYEDRSNHKLIAELTDGLYETFRALIINISELKSHRGLRIVKITVRDQSGVAQLTWFNQSYIKNKYKTGMEIIISGKVQRRLHSIEINKPDIELAADFNADAGQIIPVYPVMENIPQWQLRTLTRQAVEIFHTLPVSEAETLPQAILSGYNLINRQQALTAIHFPRNREMLAAARRRLVFEELYLLQCGLTYLKQKNKHKSQGIKHAPDGKLVTAIENKLPFTLTGDQQQTLQEIKADMEDITPMQRLLQGDVGSGKTVIATVALAKTVENGYQGALMAPTEILAEQHYHSLARLLAPHGIKLAVLTGKLTRKARDQLLCHIKEGGIDIVVGTHALIQADVEFKQLGLVVTDEQHRFGVQQRAQLEAKGGQPDVLVMTATPIPRTMALTVYGDLDVSVIRELPPGRQPIATYARASNRRDKVYAFAVEQMKAGRQIYVVCPLIEESDKVEAQSAIKIYDELSSTFFKDYNCGLLHGKMKPQEKDVIMSAFAGGEIKALIATTVIEVGVNVPNATVMIIEGADRFGLAQLHQLRGRVGRGEHKSYCILLSDSTNQETVERLRVMTEINDGFILAEKDLILRGPGQFFGTAQHGIPDLKIADIIRDTDILLEARRAAQQTVCTPEYLNRVWQTLLHWFGENFTMVFCR</sequence>
<evidence type="ECO:0000256" key="11">
    <source>
        <dbReference type="ARBA" id="ARBA00023235"/>
    </source>
</evidence>
<dbReference type="PROSITE" id="PS51194">
    <property type="entry name" value="HELICASE_CTER"/>
    <property type="match status" value="1"/>
</dbReference>
<evidence type="ECO:0000259" key="16">
    <source>
        <dbReference type="PROSITE" id="PS51192"/>
    </source>
</evidence>
<evidence type="ECO:0000313" key="19">
    <source>
        <dbReference type="Proteomes" id="UP000320776"/>
    </source>
</evidence>
<dbReference type="InterPro" id="IPR045562">
    <property type="entry name" value="RecG_dom3_C"/>
</dbReference>
<evidence type="ECO:0000256" key="7">
    <source>
        <dbReference type="ARBA" id="ARBA00022840"/>
    </source>
</evidence>
<evidence type="ECO:0000259" key="17">
    <source>
        <dbReference type="PROSITE" id="PS51194"/>
    </source>
</evidence>
<reference evidence="18 19" key="1">
    <citation type="submission" date="2019-02" db="EMBL/GenBank/DDBJ databases">
        <title>Closed genome of Sporomusa termitida DSM 4440.</title>
        <authorList>
            <person name="Poehlein A."/>
            <person name="Daniel R."/>
        </authorList>
    </citation>
    <scope>NUCLEOTIDE SEQUENCE [LARGE SCALE GENOMIC DNA]</scope>
    <source>
        <strain evidence="18 19">DSM 4440</strain>
    </source>
</reference>
<comment type="catalytic activity">
    <reaction evidence="12 15">
        <text>Couples ATP hydrolysis with the unwinding of duplex DNA by translocating in the 3'-5' direction.</text>
        <dbReference type="EC" id="5.6.2.4"/>
    </reaction>
</comment>
<dbReference type="NCBIfam" id="NF008168">
    <property type="entry name" value="PRK10917.2-2"/>
    <property type="match status" value="1"/>
</dbReference>
<dbReference type="Proteomes" id="UP000320776">
    <property type="component" value="Chromosome"/>
</dbReference>
<evidence type="ECO:0000256" key="10">
    <source>
        <dbReference type="ARBA" id="ARBA00023204"/>
    </source>
</evidence>
<comment type="similarity">
    <text evidence="1 15">Belongs to the helicase family. RecG subfamily.</text>
</comment>
<keyword evidence="11" id="KW-0413">Isomerase</keyword>
<dbReference type="GO" id="GO:0006310">
    <property type="term" value="P:DNA recombination"/>
    <property type="evidence" value="ECO:0007669"/>
    <property type="project" value="UniProtKB-UniRule"/>
</dbReference>
<gene>
    <name evidence="18" type="primary">recG</name>
    <name evidence="18" type="ORF">SPTER_19860</name>
</gene>
<evidence type="ECO:0000256" key="1">
    <source>
        <dbReference type="ARBA" id="ARBA00007504"/>
    </source>
</evidence>
<dbReference type="Pfam" id="PF19833">
    <property type="entry name" value="RecG_dom3_C"/>
    <property type="match status" value="1"/>
</dbReference>
<keyword evidence="6 15" id="KW-0347">Helicase</keyword>
<keyword evidence="9 15" id="KW-0233">DNA recombination</keyword>
<dbReference type="GO" id="GO:0043138">
    <property type="term" value="F:3'-5' DNA helicase activity"/>
    <property type="evidence" value="ECO:0007669"/>
    <property type="project" value="UniProtKB-EC"/>
</dbReference>
<keyword evidence="8" id="KW-0238">DNA-binding</keyword>
<keyword evidence="5 15" id="KW-0378">Hydrolase</keyword>
<dbReference type="EMBL" id="CP036259">
    <property type="protein sequence ID" value="QDR80656.1"/>
    <property type="molecule type" value="Genomic_DNA"/>
</dbReference>
<dbReference type="InterPro" id="IPR033454">
    <property type="entry name" value="RecG_wedge"/>
</dbReference>
<keyword evidence="19" id="KW-1185">Reference proteome</keyword>
<organism evidence="18 19">
    <name type="scientific">Sporomusa termitida</name>
    <dbReference type="NCBI Taxonomy" id="2377"/>
    <lineage>
        <taxon>Bacteria</taxon>
        <taxon>Bacillati</taxon>
        <taxon>Bacillota</taxon>
        <taxon>Negativicutes</taxon>
        <taxon>Selenomonadales</taxon>
        <taxon>Sporomusaceae</taxon>
        <taxon>Sporomusa</taxon>
    </lineage>
</organism>
<proteinExistence type="inferred from homology"/>
<keyword evidence="10 15" id="KW-0234">DNA repair</keyword>
<dbReference type="Pfam" id="PF17191">
    <property type="entry name" value="RecG_wedge"/>
    <property type="match status" value="1"/>
</dbReference>
<dbReference type="GO" id="GO:0006281">
    <property type="term" value="P:DNA repair"/>
    <property type="evidence" value="ECO:0007669"/>
    <property type="project" value="UniProtKB-UniRule"/>
</dbReference>
<evidence type="ECO:0000256" key="2">
    <source>
        <dbReference type="ARBA" id="ARBA00017846"/>
    </source>
</evidence>
<name>A0A517DTP3_9FIRM</name>
<dbReference type="SUPFAM" id="SSF50249">
    <property type="entry name" value="Nucleic acid-binding proteins"/>
    <property type="match status" value="1"/>
</dbReference>